<dbReference type="GO" id="GO:0009423">
    <property type="term" value="P:chorismate biosynthetic process"/>
    <property type="evidence" value="ECO:0007669"/>
    <property type="project" value="UniProtKB-UniRule"/>
</dbReference>
<accession>A0AAE2YP55</accession>
<keyword evidence="13" id="KW-1185">Reference proteome</keyword>
<dbReference type="AlphaFoldDB" id="A0AAE2YP55"/>
<dbReference type="InterPro" id="IPR006151">
    <property type="entry name" value="Shikm_DH/Glu-tRNA_Rdtase"/>
</dbReference>
<dbReference type="InterPro" id="IPR013708">
    <property type="entry name" value="Shikimate_DH-bd_N"/>
</dbReference>
<feature type="binding site" evidence="8">
    <location>
        <begin position="155"/>
        <end position="160"/>
    </location>
    <ligand>
        <name>NADP(+)</name>
        <dbReference type="ChEBI" id="CHEBI:58349"/>
    </ligand>
</feature>
<evidence type="ECO:0000256" key="8">
    <source>
        <dbReference type="HAMAP-Rule" id="MF_00222"/>
    </source>
</evidence>
<evidence type="ECO:0000256" key="4">
    <source>
        <dbReference type="ARBA" id="ARBA00022857"/>
    </source>
</evidence>
<dbReference type="GO" id="GO:0004764">
    <property type="term" value="F:shikimate 3-dehydrogenase (NADP+) activity"/>
    <property type="evidence" value="ECO:0007669"/>
    <property type="project" value="UniProtKB-UniRule"/>
</dbReference>
<dbReference type="InterPro" id="IPR022893">
    <property type="entry name" value="Shikimate_DH_fam"/>
</dbReference>
<evidence type="ECO:0000256" key="1">
    <source>
        <dbReference type="ARBA" id="ARBA00004871"/>
    </source>
</evidence>
<dbReference type="PANTHER" id="PTHR21089">
    <property type="entry name" value="SHIKIMATE DEHYDROGENASE"/>
    <property type="match status" value="1"/>
</dbReference>
<dbReference type="CDD" id="cd01065">
    <property type="entry name" value="NAD_bind_Shikimate_DH"/>
    <property type="match status" value="1"/>
</dbReference>
<feature type="binding site" evidence="8">
    <location>
        <position position="108"/>
    </location>
    <ligand>
        <name>shikimate</name>
        <dbReference type="ChEBI" id="CHEBI:36208"/>
    </ligand>
</feature>
<name>A0AAE2YP55_9PROT</name>
<feature type="binding site" evidence="8">
    <location>
        <begin position="21"/>
        <end position="23"/>
    </location>
    <ligand>
        <name>shikimate</name>
        <dbReference type="ChEBI" id="CHEBI:36208"/>
    </ligand>
</feature>
<evidence type="ECO:0000259" key="11">
    <source>
        <dbReference type="Pfam" id="PF18317"/>
    </source>
</evidence>
<comment type="subunit">
    <text evidence="8">Homodimer.</text>
</comment>
<comment type="caution">
    <text evidence="12">The sequence shown here is derived from an EMBL/GenBank/DDBJ whole genome shotgun (WGS) entry which is preliminary data.</text>
</comment>
<dbReference type="GO" id="GO:0008652">
    <property type="term" value="P:amino acid biosynthetic process"/>
    <property type="evidence" value="ECO:0007669"/>
    <property type="project" value="UniProtKB-KW"/>
</dbReference>
<keyword evidence="5 8" id="KW-0560">Oxidoreductase</keyword>
<comment type="function">
    <text evidence="8">Involved in the biosynthesis of the chorismate, which leads to the biosynthesis of aromatic amino acids. Catalyzes the reversible NADPH linked reduction of 3-dehydroshikimate (DHSA) to yield shikimate (SA).</text>
</comment>
<dbReference type="Gene3D" id="3.40.50.10860">
    <property type="entry name" value="Leucine Dehydrogenase, chain A, domain 1"/>
    <property type="match status" value="1"/>
</dbReference>
<dbReference type="Gene3D" id="3.40.50.720">
    <property type="entry name" value="NAD(P)-binding Rossmann-like Domain"/>
    <property type="match status" value="1"/>
</dbReference>
<keyword evidence="3 8" id="KW-0028">Amino-acid biosynthesis</keyword>
<sequence length="284" mass="30299">MLTPSGGAMVCGIIGDPVQHSLSPWMQRQFAEQLGLDFLYAPFPVATEHLPTALRGLQALGVRGINVTIPHKEALLPFVDELSPRAAAIGAVNTLLFEHGRILGENTDVTGFARSLRRHAGTISGPSLVIGAGGAARAILHALAGEGATPIYLANRTLARAEALATEFPTLPIRPLALSRTAIQPHLRSIQLLVNTSSRGLRGEGHPEIDLQQMPASGIVCDIVYKPLQTPLLVAAKVHGLRCVDGLGMLVEQGAESFRIWTGQLPNAGAVEEILRTWLQTPKR</sequence>
<feature type="binding site" evidence="8">
    <location>
        <position position="246"/>
    </location>
    <ligand>
        <name>NADP(+)</name>
        <dbReference type="ChEBI" id="CHEBI:58349"/>
    </ligand>
</feature>
<gene>
    <name evidence="8 12" type="primary">aroE</name>
    <name evidence="12" type="ORF">HFQ13_05095</name>
</gene>
<keyword evidence="6 8" id="KW-0057">Aromatic amino acid biosynthesis</keyword>
<feature type="binding site" evidence="8">
    <location>
        <position position="93"/>
    </location>
    <ligand>
        <name>shikimate</name>
        <dbReference type="ChEBI" id="CHEBI:36208"/>
    </ligand>
</feature>
<dbReference type="GO" id="GO:0009073">
    <property type="term" value="P:aromatic amino acid family biosynthetic process"/>
    <property type="evidence" value="ECO:0007669"/>
    <property type="project" value="UniProtKB-KW"/>
</dbReference>
<dbReference type="GO" id="GO:0019632">
    <property type="term" value="P:shikimate metabolic process"/>
    <property type="evidence" value="ECO:0007669"/>
    <property type="project" value="InterPro"/>
</dbReference>
<evidence type="ECO:0000256" key="2">
    <source>
        <dbReference type="ARBA" id="ARBA00012962"/>
    </source>
</evidence>
<dbReference type="NCBIfam" id="TIGR00507">
    <property type="entry name" value="aroE"/>
    <property type="match status" value="1"/>
</dbReference>
<dbReference type="GO" id="GO:0005829">
    <property type="term" value="C:cytosol"/>
    <property type="evidence" value="ECO:0007669"/>
    <property type="project" value="TreeGrafter"/>
</dbReference>
<dbReference type="SUPFAM" id="SSF53223">
    <property type="entry name" value="Aminoacid dehydrogenase-like, N-terminal domain"/>
    <property type="match status" value="1"/>
</dbReference>
<organism evidence="12 13">
    <name type="scientific">Igneacidithiobacillus copahuensis</name>
    <dbReference type="NCBI Taxonomy" id="2724909"/>
    <lineage>
        <taxon>Bacteria</taxon>
        <taxon>Pseudomonadati</taxon>
        <taxon>Pseudomonadota</taxon>
        <taxon>Acidithiobacillia</taxon>
        <taxon>Acidithiobacillales</taxon>
        <taxon>Acidithiobacillaceae</taxon>
        <taxon>Igneacidithiobacillus</taxon>
    </lineage>
</organism>
<evidence type="ECO:0000256" key="3">
    <source>
        <dbReference type="ARBA" id="ARBA00022605"/>
    </source>
</evidence>
<dbReference type="InterPro" id="IPR041121">
    <property type="entry name" value="SDH_C"/>
</dbReference>
<comment type="pathway">
    <text evidence="1 8">Metabolic intermediate biosynthesis; chorismate biosynthesis; chorismate from D-erythrose 4-phosphate and phosphoenolpyruvate: step 4/7.</text>
</comment>
<evidence type="ECO:0000256" key="5">
    <source>
        <dbReference type="ARBA" id="ARBA00023002"/>
    </source>
</evidence>
<dbReference type="Proteomes" id="UP001197378">
    <property type="component" value="Unassembled WGS sequence"/>
</dbReference>
<feature type="binding site" evidence="8">
    <location>
        <position position="225"/>
    </location>
    <ligand>
        <name>shikimate</name>
        <dbReference type="ChEBI" id="CHEBI:36208"/>
    </ligand>
</feature>
<dbReference type="InterPro" id="IPR011342">
    <property type="entry name" value="Shikimate_DH"/>
</dbReference>
<protein>
    <recommendedName>
        <fullName evidence="2 8">Shikimate dehydrogenase (NADP(+))</fullName>
        <shortName evidence="8">SDH</shortName>
        <ecNumber evidence="2 8">1.1.1.25</ecNumber>
    </recommendedName>
</protein>
<feature type="binding site" evidence="8">
    <location>
        <begin position="131"/>
        <end position="135"/>
    </location>
    <ligand>
        <name>NADP(+)</name>
        <dbReference type="ChEBI" id="CHEBI:58349"/>
    </ligand>
</feature>
<dbReference type="RefSeq" id="WP_215872044.1">
    <property type="nucleotide sequence ID" value="NZ_JAAXYO010000048.1"/>
</dbReference>
<evidence type="ECO:0000259" key="10">
    <source>
        <dbReference type="Pfam" id="PF08501"/>
    </source>
</evidence>
<dbReference type="SUPFAM" id="SSF51735">
    <property type="entry name" value="NAD(P)-binding Rossmann-fold domains"/>
    <property type="match status" value="1"/>
</dbReference>
<dbReference type="HAMAP" id="MF_00222">
    <property type="entry name" value="Shikimate_DH_AroE"/>
    <property type="match status" value="1"/>
</dbReference>
<dbReference type="InterPro" id="IPR046346">
    <property type="entry name" value="Aminoacid_DH-like_N_sf"/>
</dbReference>
<feature type="domain" description="Shikimate dehydrogenase substrate binding N-terminal" evidence="10">
    <location>
        <begin position="13"/>
        <end position="95"/>
    </location>
</feature>
<comment type="catalytic activity">
    <reaction evidence="7 8">
        <text>shikimate + NADP(+) = 3-dehydroshikimate + NADPH + H(+)</text>
        <dbReference type="Rhea" id="RHEA:17737"/>
        <dbReference type="ChEBI" id="CHEBI:15378"/>
        <dbReference type="ChEBI" id="CHEBI:16630"/>
        <dbReference type="ChEBI" id="CHEBI:36208"/>
        <dbReference type="ChEBI" id="CHEBI:57783"/>
        <dbReference type="ChEBI" id="CHEBI:58349"/>
        <dbReference type="EC" id="1.1.1.25"/>
    </reaction>
</comment>
<feature type="binding site" evidence="8">
    <location>
        <position position="223"/>
    </location>
    <ligand>
        <name>NADP(+)</name>
        <dbReference type="ChEBI" id="CHEBI:58349"/>
    </ligand>
</feature>
<feature type="domain" description="SDH C-terminal" evidence="11">
    <location>
        <begin position="246"/>
        <end position="276"/>
    </location>
</feature>
<proteinExistence type="inferred from homology"/>
<evidence type="ECO:0000313" key="13">
    <source>
        <dbReference type="Proteomes" id="UP001197378"/>
    </source>
</evidence>
<dbReference type="Pfam" id="PF18317">
    <property type="entry name" value="SDH_C"/>
    <property type="match status" value="1"/>
</dbReference>
<dbReference type="InterPro" id="IPR036291">
    <property type="entry name" value="NAD(P)-bd_dom_sf"/>
</dbReference>
<evidence type="ECO:0000256" key="7">
    <source>
        <dbReference type="ARBA" id="ARBA00049442"/>
    </source>
</evidence>
<evidence type="ECO:0000259" key="9">
    <source>
        <dbReference type="Pfam" id="PF01488"/>
    </source>
</evidence>
<feature type="binding site" evidence="8">
    <location>
        <position position="68"/>
    </location>
    <ligand>
        <name>shikimate</name>
        <dbReference type="ChEBI" id="CHEBI:36208"/>
    </ligand>
</feature>
<feature type="domain" description="Quinate/shikimate 5-dehydrogenase/glutamyl-tRNA reductase" evidence="9">
    <location>
        <begin position="128"/>
        <end position="180"/>
    </location>
</feature>
<dbReference type="GO" id="GO:0050661">
    <property type="term" value="F:NADP binding"/>
    <property type="evidence" value="ECO:0007669"/>
    <property type="project" value="InterPro"/>
</dbReference>
<feature type="active site" description="Proton acceptor" evidence="8">
    <location>
        <position position="72"/>
    </location>
</feature>
<dbReference type="EC" id="1.1.1.25" evidence="2 8"/>
<dbReference type="Pfam" id="PF08501">
    <property type="entry name" value="Shikimate_dh_N"/>
    <property type="match status" value="1"/>
</dbReference>
<keyword evidence="4 8" id="KW-0521">NADP</keyword>
<comment type="similarity">
    <text evidence="8">Belongs to the shikimate dehydrogenase family.</text>
</comment>
<reference evidence="12" key="1">
    <citation type="journal article" date="2021" name="ISME J.">
        <title>Genomic evolution of the class Acidithiobacillia: deep-branching Proteobacteria living in extreme acidic conditions.</title>
        <authorList>
            <person name="Moya-Beltran A."/>
            <person name="Beard S."/>
            <person name="Rojas-Villalobos C."/>
            <person name="Issotta F."/>
            <person name="Gallardo Y."/>
            <person name="Ulloa R."/>
            <person name="Giaveno A."/>
            <person name="Degli Esposti M."/>
            <person name="Johnson D.B."/>
            <person name="Quatrini R."/>
        </authorList>
    </citation>
    <scope>NUCLEOTIDE SEQUENCE</scope>
    <source>
        <strain evidence="12">VAN18-1</strain>
    </source>
</reference>
<evidence type="ECO:0000313" key="12">
    <source>
        <dbReference type="EMBL" id="MBU2787587.1"/>
    </source>
</evidence>
<dbReference type="Pfam" id="PF01488">
    <property type="entry name" value="Shikimate_DH"/>
    <property type="match status" value="1"/>
</dbReference>
<dbReference type="NCBIfam" id="NF001319">
    <property type="entry name" value="PRK00258.3-3"/>
    <property type="match status" value="1"/>
</dbReference>
<feature type="binding site" evidence="8">
    <location>
        <position position="253"/>
    </location>
    <ligand>
        <name>shikimate</name>
        <dbReference type="ChEBI" id="CHEBI:36208"/>
    </ligand>
</feature>
<evidence type="ECO:0000256" key="6">
    <source>
        <dbReference type="ARBA" id="ARBA00023141"/>
    </source>
</evidence>
<dbReference type="PANTHER" id="PTHR21089:SF1">
    <property type="entry name" value="BIFUNCTIONAL 3-DEHYDROQUINATE DEHYDRATASE_SHIKIMATE DEHYDROGENASE, CHLOROPLASTIC"/>
    <property type="match status" value="1"/>
</dbReference>
<comment type="caution">
    <text evidence="8">Lacks conserved residue(s) required for the propagation of feature annotation.</text>
</comment>
<dbReference type="EMBL" id="JAAXYO010000048">
    <property type="protein sequence ID" value="MBU2787587.1"/>
    <property type="molecule type" value="Genomic_DNA"/>
</dbReference>